<dbReference type="Pfam" id="PF01636">
    <property type="entry name" value="APH"/>
    <property type="match status" value="1"/>
</dbReference>
<evidence type="ECO:0000256" key="4">
    <source>
        <dbReference type="ARBA" id="ARBA00022777"/>
    </source>
</evidence>
<evidence type="ECO:0000256" key="7">
    <source>
        <dbReference type="ARBA" id="ARBA00038873"/>
    </source>
</evidence>
<evidence type="ECO:0000313" key="10">
    <source>
        <dbReference type="EMBL" id="SNB52788.1"/>
    </source>
</evidence>
<keyword evidence="2" id="KW-0963">Cytoplasm</keyword>
<dbReference type="Proteomes" id="UP000197065">
    <property type="component" value="Unassembled WGS sequence"/>
</dbReference>
<proteinExistence type="predicted"/>
<dbReference type="InterPro" id="IPR002575">
    <property type="entry name" value="Aminoglycoside_PTrfase"/>
</dbReference>
<name>A0A212Q0T6_9PROT</name>
<comment type="catalytic activity">
    <reaction evidence="5">
        <text>(5R)-5-hydroxy-L-lysine + GTP = (5R)-5-phosphooxy-L-lysine + GDP + H(+)</text>
        <dbReference type="Rhea" id="RHEA:19049"/>
        <dbReference type="ChEBI" id="CHEBI:15378"/>
        <dbReference type="ChEBI" id="CHEBI:37565"/>
        <dbReference type="ChEBI" id="CHEBI:57882"/>
        <dbReference type="ChEBI" id="CHEBI:58189"/>
        <dbReference type="ChEBI" id="CHEBI:58357"/>
        <dbReference type="EC" id="2.7.1.81"/>
    </reaction>
</comment>
<feature type="domain" description="Aminoglycoside phosphotransferase" evidence="9">
    <location>
        <begin position="57"/>
        <end position="275"/>
    </location>
</feature>
<dbReference type="GO" id="GO:0047992">
    <property type="term" value="F:hydroxylysine kinase activity"/>
    <property type="evidence" value="ECO:0007669"/>
    <property type="project" value="UniProtKB-EC"/>
</dbReference>
<dbReference type="EMBL" id="FYEH01000001">
    <property type="protein sequence ID" value="SNB52788.1"/>
    <property type="molecule type" value="Genomic_DNA"/>
</dbReference>
<dbReference type="GO" id="GO:0005737">
    <property type="term" value="C:cytoplasm"/>
    <property type="evidence" value="ECO:0007669"/>
    <property type="project" value="UniProtKB-SubCell"/>
</dbReference>
<dbReference type="SUPFAM" id="SSF56112">
    <property type="entry name" value="Protein kinase-like (PK-like)"/>
    <property type="match status" value="1"/>
</dbReference>
<evidence type="ECO:0000256" key="5">
    <source>
        <dbReference type="ARBA" id="ARBA00036820"/>
    </source>
</evidence>
<gene>
    <name evidence="10" type="ORF">SAMN07250955_101303</name>
</gene>
<accession>A0A212Q0T6</accession>
<dbReference type="PANTHER" id="PTHR21064:SF1">
    <property type="entry name" value="HYDROXYLYSINE KINASE"/>
    <property type="match status" value="1"/>
</dbReference>
<organism evidence="10 11">
    <name type="scientific">Arboricoccus pini</name>
    <dbReference type="NCBI Taxonomy" id="1963835"/>
    <lineage>
        <taxon>Bacteria</taxon>
        <taxon>Pseudomonadati</taxon>
        <taxon>Pseudomonadota</taxon>
        <taxon>Alphaproteobacteria</taxon>
        <taxon>Geminicoccales</taxon>
        <taxon>Geminicoccaceae</taxon>
        <taxon>Arboricoccus</taxon>
    </lineage>
</organism>
<dbReference type="Gene3D" id="3.90.1200.10">
    <property type="match status" value="1"/>
</dbReference>
<evidence type="ECO:0000256" key="6">
    <source>
        <dbReference type="ARBA" id="ARBA00037368"/>
    </source>
</evidence>
<comment type="function">
    <text evidence="6">Catalyzes the GTP-dependent phosphorylation of 5-hydroxy-L-lysine.</text>
</comment>
<dbReference type="AlphaFoldDB" id="A0A212Q0T6"/>
<comment type="subcellular location">
    <subcellularLocation>
        <location evidence="1">Cytoplasm</location>
    </subcellularLocation>
</comment>
<dbReference type="InterPro" id="IPR050249">
    <property type="entry name" value="Pseudomonas-type_ThrB"/>
</dbReference>
<evidence type="ECO:0000259" key="9">
    <source>
        <dbReference type="Pfam" id="PF01636"/>
    </source>
</evidence>
<keyword evidence="11" id="KW-1185">Reference proteome</keyword>
<reference evidence="10 11" key="1">
    <citation type="submission" date="2017-06" db="EMBL/GenBank/DDBJ databases">
        <authorList>
            <person name="Kim H.J."/>
            <person name="Triplett B.A."/>
        </authorList>
    </citation>
    <scope>NUCLEOTIDE SEQUENCE [LARGE SCALE GENOMIC DNA]</scope>
    <source>
        <strain evidence="10 11">B29T1</strain>
    </source>
</reference>
<keyword evidence="4 10" id="KW-0418">Kinase</keyword>
<sequence length="361" mass="40282">MSDMTTEVASGSFDDPLFAGLLESVPPPVTDREAVDLVRRFWGIEGQVENLACERDANFHITSDKGKGYTLKISNPAEKPEFTNFQTEALRWLERVDPDLSVPRLVPSREGRFELDVPLSDGRRSIVRLLTWIEGKQLYRVGMSKGIPAQIGRMLARLGRALRSYDHPGATHAILWDIQNADRLKPLIRSLPADALRDQLEEEHYRFTAVTKPKLVRLRRQVIHNDFNHHNILMSPTDPSRIAGVLDFGDMVNTYLAIDVAVGASYLLPADGDPLGDLGAMLAAYSAETPLQRAEVELLRDLIVARLMTTIAITGWRAARYPQNAAYILRNNGAARSGMERFALLPRETVTEAFLISAGLE</sequence>
<evidence type="ECO:0000256" key="1">
    <source>
        <dbReference type="ARBA" id="ARBA00004496"/>
    </source>
</evidence>
<evidence type="ECO:0000256" key="3">
    <source>
        <dbReference type="ARBA" id="ARBA00022679"/>
    </source>
</evidence>
<keyword evidence="3" id="KW-0808">Transferase</keyword>
<evidence type="ECO:0000256" key="2">
    <source>
        <dbReference type="ARBA" id="ARBA00022490"/>
    </source>
</evidence>
<evidence type="ECO:0000313" key="11">
    <source>
        <dbReference type="Proteomes" id="UP000197065"/>
    </source>
</evidence>
<dbReference type="InterPro" id="IPR011009">
    <property type="entry name" value="Kinase-like_dom_sf"/>
</dbReference>
<protein>
    <recommendedName>
        <fullName evidence="8">Hydroxylysine kinase</fullName>
        <ecNumber evidence="7">2.7.1.81</ecNumber>
    </recommendedName>
</protein>
<evidence type="ECO:0000256" key="8">
    <source>
        <dbReference type="ARBA" id="ARBA00040505"/>
    </source>
</evidence>
<dbReference type="PANTHER" id="PTHR21064">
    <property type="entry name" value="AMINOGLYCOSIDE PHOSPHOTRANSFERASE DOMAIN-CONTAINING PROTEIN-RELATED"/>
    <property type="match status" value="1"/>
</dbReference>
<dbReference type="EC" id="2.7.1.81" evidence="7"/>